<proteinExistence type="predicted"/>
<dbReference type="Pfam" id="PF03118">
    <property type="entry name" value="RNA_pol_A_CTD"/>
    <property type="match status" value="2"/>
</dbReference>
<dbReference type="EMBL" id="CP036261">
    <property type="protein sequence ID" value="QDS89415.1"/>
    <property type="molecule type" value="Genomic_DNA"/>
</dbReference>
<keyword evidence="4" id="KW-0808">Transferase</keyword>
<keyword evidence="1" id="KW-0677">Repeat</keyword>
<dbReference type="GO" id="GO:0003677">
    <property type="term" value="F:DNA binding"/>
    <property type="evidence" value="ECO:0007669"/>
    <property type="project" value="InterPro"/>
</dbReference>
<reference evidence="4 5" key="1">
    <citation type="submission" date="2019-02" db="EMBL/GenBank/DDBJ databases">
        <title>Deep-cultivation of Planctomycetes and their phenomic and genomic characterization uncovers novel biology.</title>
        <authorList>
            <person name="Wiegand S."/>
            <person name="Jogler M."/>
            <person name="Boedeker C."/>
            <person name="Pinto D."/>
            <person name="Vollmers J."/>
            <person name="Rivas-Marin E."/>
            <person name="Kohn T."/>
            <person name="Peeters S.H."/>
            <person name="Heuer A."/>
            <person name="Rast P."/>
            <person name="Oberbeckmann S."/>
            <person name="Bunk B."/>
            <person name="Jeske O."/>
            <person name="Meyerdierks A."/>
            <person name="Storesund J.E."/>
            <person name="Kallscheuer N."/>
            <person name="Luecker S."/>
            <person name="Lage O.M."/>
            <person name="Pohl T."/>
            <person name="Merkel B.J."/>
            <person name="Hornburger P."/>
            <person name="Mueller R.-W."/>
            <person name="Bruemmer F."/>
            <person name="Labrenz M."/>
            <person name="Spormann A.M."/>
            <person name="Op den Camp H."/>
            <person name="Overmann J."/>
            <person name="Amann R."/>
            <person name="Jetten M.S.M."/>
            <person name="Mascher T."/>
            <person name="Medema M.H."/>
            <person name="Devos D.P."/>
            <person name="Kaster A.-K."/>
            <person name="Ovreas L."/>
            <person name="Rohde M."/>
            <person name="Galperin M.Y."/>
            <person name="Jogler C."/>
        </authorList>
    </citation>
    <scope>NUCLEOTIDE SEQUENCE [LARGE SCALE GENOMIC DNA]</scope>
    <source>
        <strain evidence="4 5">EC9</strain>
    </source>
</reference>
<dbReference type="InterPro" id="IPR019734">
    <property type="entry name" value="TPR_rpt"/>
</dbReference>
<dbReference type="OrthoDB" id="228958at2"/>
<keyword evidence="4" id="KW-0804">Transcription</keyword>
<feature type="domain" description="RNA polymerase alpha subunit C-terminal" evidence="3">
    <location>
        <begin position="284"/>
        <end position="344"/>
    </location>
</feature>
<keyword evidence="2" id="KW-0802">TPR repeat</keyword>
<keyword evidence="4" id="KW-0548">Nucleotidyltransferase</keyword>
<dbReference type="Pfam" id="PF13432">
    <property type="entry name" value="TPR_16"/>
    <property type="match status" value="2"/>
</dbReference>
<dbReference type="SMART" id="SM00028">
    <property type="entry name" value="TPR"/>
    <property type="match status" value="4"/>
</dbReference>
<evidence type="ECO:0000256" key="1">
    <source>
        <dbReference type="ARBA" id="ARBA00022737"/>
    </source>
</evidence>
<dbReference type="KEGG" id="ruv:EC9_36140"/>
<dbReference type="AlphaFoldDB" id="A0A517M3H1"/>
<keyword evidence="4" id="KW-0240">DNA-directed RNA polymerase</keyword>
<dbReference type="SUPFAM" id="SSF48452">
    <property type="entry name" value="TPR-like"/>
    <property type="match status" value="2"/>
</dbReference>
<dbReference type="GO" id="GO:0003899">
    <property type="term" value="F:DNA-directed RNA polymerase activity"/>
    <property type="evidence" value="ECO:0007669"/>
    <property type="project" value="UniProtKB-EC"/>
</dbReference>
<dbReference type="EC" id="2.7.7.6" evidence="4"/>
<accession>A0A517M3H1</accession>
<dbReference type="Gene3D" id="1.25.40.10">
    <property type="entry name" value="Tetratricopeptide repeat domain"/>
    <property type="match status" value="2"/>
</dbReference>
<dbReference type="RefSeq" id="WP_145347127.1">
    <property type="nucleotide sequence ID" value="NZ_CP036261.1"/>
</dbReference>
<dbReference type="SUPFAM" id="SSF47789">
    <property type="entry name" value="C-terminal domain of RNA polymerase alpha subunit"/>
    <property type="match status" value="2"/>
</dbReference>
<dbReference type="GO" id="GO:0006351">
    <property type="term" value="P:DNA-templated transcription"/>
    <property type="evidence" value="ECO:0007669"/>
    <property type="project" value="InterPro"/>
</dbReference>
<protein>
    <submittedName>
        <fullName evidence="4">DNA-directed RNA polymerase subunit alpha</fullName>
        <ecNumber evidence="4">2.7.7.6</ecNumber>
    </submittedName>
</protein>
<dbReference type="InterPro" id="IPR011990">
    <property type="entry name" value="TPR-like_helical_dom_sf"/>
</dbReference>
<evidence type="ECO:0000313" key="5">
    <source>
        <dbReference type="Proteomes" id="UP000319557"/>
    </source>
</evidence>
<gene>
    <name evidence="4" type="primary">rpoA_2</name>
    <name evidence="4" type="ORF">EC9_36140</name>
</gene>
<keyword evidence="5" id="KW-1185">Reference proteome</keyword>
<name>A0A517M3H1_9BACT</name>
<feature type="domain" description="RNA polymerase alpha subunit C-terminal" evidence="3">
    <location>
        <begin position="372"/>
        <end position="432"/>
    </location>
</feature>
<dbReference type="InterPro" id="IPR011260">
    <property type="entry name" value="RNAP_asu_C"/>
</dbReference>
<dbReference type="InterPro" id="IPR051012">
    <property type="entry name" value="CellSynth/LPSAsmb/PSIAsmb"/>
</dbReference>
<dbReference type="PANTHER" id="PTHR45586">
    <property type="entry name" value="TPR REPEAT-CONTAINING PROTEIN PA4667"/>
    <property type="match status" value="1"/>
</dbReference>
<sequence>MAEAHMLDLKETLLSNASFGPQEIYVIRQAISDDFTHFTELKEGVGLLEQDTERTPASQTRLGIGQFLLGRFQDAKQTLQSADGGALAQFYIGRCHFEHCEYAEAMASFEAARTAGYNADECNLAIAAVHRYMGDAEQALATLDNMFGPVEQSAEYLYQRGATVASLGGNLPEAVALYERAIQANPQHAGALFGLAVENDRHGNDDTALELYERASKAFPTGVGVLINLGLMSEDRNDFGKAQLCYKRILDCYPDHPQARLYMKDASASGNVLYDEETQRRNDRLAQVLNISVANFELSVRSRNCLTKMGIDTLGDLTRTSEAELLASKNFGETSLYEIREILSSKGLTLGQFAHEKKTAEPPVDTSHLSPAEQALLDRPISDLNLSVRARKCMVRLGLNTIGELLRKTADELLECKNFGVTSLVEIREKLEQHNLTLRGE</sequence>
<dbReference type="GO" id="GO:0000428">
    <property type="term" value="C:DNA-directed RNA polymerase complex"/>
    <property type="evidence" value="ECO:0007669"/>
    <property type="project" value="UniProtKB-KW"/>
</dbReference>
<dbReference type="Proteomes" id="UP000319557">
    <property type="component" value="Chromosome"/>
</dbReference>
<organism evidence="4 5">
    <name type="scientific">Rosistilla ulvae</name>
    <dbReference type="NCBI Taxonomy" id="1930277"/>
    <lineage>
        <taxon>Bacteria</taxon>
        <taxon>Pseudomonadati</taxon>
        <taxon>Planctomycetota</taxon>
        <taxon>Planctomycetia</taxon>
        <taxon>Pirellulales</taxon>
        <taxon>Pirellulaceae</taxon>
        <taxon>Rosistilla</taxon>
    </lineage>
</organism>
<evidence type="ECO:0000256" key="2">
    <source>
        <dbReference type="ARBA" id="ARBA00022803"/>
    </source>
</evidence>
<evidence type="ECO:0000313" key="4">
    <source>
        <dbReference type="EMBL" id="QDS89415.1"/>
    </source>
</evidence>
<dbReference type="Gene3D" id="1.10.150.20">
    <property type="entry name" value="5' to 3' exonuclease, C-terminal subdomain"/>
    <property type="match status" value="2"/>
</dbReference>
<evidence type="ECO:0000259" key="3">
    <source>
        <dbReference type="Pfam" id="PF03118"/>
    </source>
</evidence>
<dbReference type="PANTHER" id="PTHR45586:SF1">
    <property type="entry name" value="LIPOPOLYSACCHARIDE ASSEMBLY PROTEIN B"/>
    <property type="match status" value="1"/>
</dbReference>